<reference evidence="4" key="1">
    <citation type="journal article" date="2012" name="Nature">
        <title>The tomato genome sequence provides insights into fleshy fruit evolution.</title>
        <authorList>
            <consortium name="Tomato Genome Consortium"/>
        </authorList>
    </citation>
    <scope>NUCLEOTIDE SEQUENCE [LARGE SCALE GENOMIC DNA]</scope>
    <source>
        <strain evidence="4">cv. Heinz 1706</strain>
    </source>
</reference>
<proteinExistence type="predicted"/>
<dbReference type="AlphaFoldDB" id="A0A3Q7EZZ9"/>
<dbReference type="PANTHER" id="PTHR31260">
    <property type="entry name" value="CYSTATIN/MONELLIN SUPERFAMILY PROTEIN"/>
    <property type="match status" value="1"/>
</dbReference>
<dbReference type="InterPro" id="IPR000010">
    <property type="entry name" value="Cystatin_dom"/>
</dbReference>
<evidence type="ECO:0000256" key="2">
    <source>
        <dbReference type="ARBA" id="ARBA00022704"/>
    </source>
</evidence>
<reference evidence="4" key="2">
    <citation type="submission" date="2019-01" db="UniProtKB">
        <authorList>
            <consortium name="EnsemblPlants"/>
        </authorList>
    </citation>
    <scope>IDENTIFICATION</scope>
    <source>
        <strain evidence="4">cv. Heinz 1706</strain>
    </source>
</reference>
<name>A0A3Q7EZZ9_SOLLC</name>
<organism evidence="4">
    <name type="scientific">Solanum lycopersicum</name>
    <name type="common">Tomato</name>
    <name type="synonym">Lycopersicon esculentum</name>
    <dbReference type="NCBI Taxonomy" id="4081"/>
    <lineage>
        <taxon>Eukaryota</taxon>
        <taxon>Viridiplantae</taxon>
        <taxon>Streptophyta</taxon>
        <taxon>Embryophyta</taxon>
        <taxon>Tracheophyta</taxon>
        <taxon>Spermatophyta</taxon>
        <taxon>Magnoliopsida</taxon>
        <taxon>eudicotyledons</taxon>
        <taxon>Gunneridae</taxon>
        <taxon>Pentapetalae</taxon>
        <taxon>asterids</taxon>
        <taxon>lamiids</taxon>
        <taxon>Solanales</taxon>
        <taxon>Solanaceae</taxon>
        <taxon>Solanoideae</taxon>
        <taxon>Solaneae</taxon>
        <taxon>Solanum</taxon>
        <taxon>Solanum subgen. Lycopersicon</taxon>
    </lineage>
</organism>
<keyword evidence="1" id="KW-0646">Protease inhibitor</keyword>
<keyword evidence="5" id="KW-1185">Reference proteome</keyword>
<protein>
    <recommendedName>
        <fullName evidence="3">Cystatin domain-containing protein</fullName>
    </recommendedName>
</protein>
<evidence type="ECO:0000256" key="1">
    <source>
        <dbReference type="ARBA" id="ARBA00022690"/>
    </source>
</evidence>
<dbReference type="Gramene" id="Solyc02g067240.2.1">
    <property type="protein sequence ID" value="Solyc02g067240.2.1"/>
    <property type="gene ID" value="Solyc02g067240.2"/>
</dbReference>
<dbReference type="Proteomes" id="UP000004994">
    <property type="component" value="Chromosome 2"/>
</dbReference>
<feature type="domain" description="Cystatin" evidence="3">
    <location>
        <begin position="5"/>
        <end position="57"/>
    </location>
</feature>
<evidence type="ECO:0000313" key="4">
    <source>
        <dbReference type="EnsemblPlants" id="Solyc02g067240.2.1"/>
    </source>
</evidence>
<dbReference type="Pfam" id="PF00031">
    <property type="entry name" value="Cystatin"/>
    <property type="match status" value="1"/>
</dbReference>
<dbReference type="SUPFAM" id="SSF54403">
    <property type="entry name" value="Cystatin/monellin"/>
    <property type="match status" value="1"/>
</dbReference>
<dbReference type="GO" id="GO:0004869">
    <property type="term" value="F:cysteine-type endopeptidase inhibitor activity"/>
    <property type="evidence" value="ECO:0007669"/>
    <property type="project" value="UniProtKB-KW"/>
</dbReference>
<dbReference type="InParanoid" id="A0A3Q7EZZ9"/>
<dbReference type="Gene3D" id="3.10.450.10">
    <property type="match status" value="1"/>
</dbReference>
<evidence type="ECO:0000259" key="3">
    <source>
        <dbReference type="Pfam" id="PF00031"/>
    </source>
</evidence>
<dbReference type="PaxDb" id="4081-Solyc02g067240.1.1"/>
<dbReference type="InterPro" id="IPR006462">
    <property type="entry name" value="MS5"/>
</dbReference>
<evidence type="ECO:0000313" key="5">
    <source>
        <dbReference type="Proteomes" id="UP000004994"/>
    </source>
</evidence>
<dbReference type="InterPro" id="IPR046350">
    <property type="entry name" value="Cystatin_sf"/>
</dbReference>
<dbReference type="PANTHER" id="PTHR31260:SF61">
    <property type="entry name" value="MULTICYSTATIN-LIKE ISOFORM X1"/>
    <property type="match status" value="1"/>
</dbReference>
<accession>A0A3Q7EZZ9</accession>
<keyword evidence="2" id="KW-0789">Thiol protease inhibitor</keyword>
<sequence>MEEDPLFLQLSHKAIEHFNSEHNTNYKFVEIVTVNTSAAAGMWCYITFLAKDSNASMTFQALVWWGIDEKIEVSFCRLKKQGVDADIASHLKPNSYSDHMLAANNGYTACNNTTTRDLRPQPWEEGAGNQKMYNQLLPINYLY</sequence>
<dbReference type="EnsemblPlants" id="Solyc02g067240.2.1">
    <property type="protein sequence ID" value="Solyc02g067240.2.1"/>
    <property type="gene ID" value="Solyc02g067240.2"/>
</dbReference>